<dbReference type="GO" id="GO:0051259">
    <property type="term" value="P:protein complex oligomerization"/>
    <property type="evidence" value="ECO:0007669"/>
    <property type="project" value="InterPro"/>
</dbReference>
<dbReference type="RefSeq" id="XP_025371214.1">
    <property type="nucleotide sequence ID" value="XM_025513428.1"/>
</dbReference>
<dbReference type="PANTHER" id="PTHR14021">
    <property type="entry name" value="IRON-SULFUR CLUSTER CO-CHAPERONE PROTEIN HSCB"/>
    <property type="match status" value="1"/>
</dbReference>
<dbReference type="Gene3D" id="1.10.287.110">
    <property type="entry name" value="DnaJ domain"/>
    <property type="match status" value="1"/>
</dbReference>
<sequence length="320" mass="35285">MRPTTLTIKHLARRTTPLAHDGPLEAVSFRGATFGSLGRTNFLRSPTATRSFRRCAPSERIAALAQVSQHAGYTAQHRALPFPESCSTFHLPSRSYSATSAGSSNTSKACPECGRSNPLPSLVCTEQSCGAIQVPAGDAEGVTPYELLGLQLDGVEGNGWRVDLDDLKARWRKAIAMTHPDRARQRGEKQEQLALAQSSVLNKAYLTLLNPLARATWLLEHGSHAAPGEEEGVEDPALLMQVMEFREALEEASNEEQAEQVGSDNQIQLQSTLQALDEAFTRAQPEYEKIKSLIIQLRYWMNIDKAAREWSPGQRVELKH</sequence>
<dbReference type="GO" id="GO:0001671">
    <property type="term" value="F:ATPase activator activity"/>
    <property type="evidence" value="ECO:0007669"/>
    <property type="project" value="InterPro"/>
</dbReference>
<dbReference type="AlphaFoldDB" id="A0A316W3G2"/>
<protein>
    <recommendedName>
        <fullName evidence="3">J domain-containing protein</fullName>
    </recommendedName>
</protein>
<evidence type="ECO:0000256" key="1">
    <source>
        <dbReference type="ARBA" id="ARBA00010476"/>
    </source>
</evidence>
<dbReference type="GO" id="GO:0005739">
    <property type="term" value="C:mitochondrion"/>
    <property type="evidence" value="ECO:0007669"/>
    <property type="project" value="TreeGrafter"/>
</dbReference>
<dbReference type="EMBL" id="KZ819364">
    <property type="protein sequence ID" value="PWN44054.1"/>
    <property type="molecule type" value="Genomic_DNA"/>
</dbReference>
<dbReference type="STRING" id="1522189.A0A316W3G2"/>
<evidence type="ECO:0000259" key="3">
    <source>
        <dbReference type="PROSITE" id="PS50076"/>
    </source>
</evidence>
<dbReference type="GeneID" id="37035298"/>
<dbReference type="InterPro" id="IPR001623">
    <property type="entry name" value="DnaJ_domain"/>
</dbReference>
<dbReference type="Gene3D" id="1.20.1280.20">
    <property type="entry name" value="HscB, C-terminal domain"/>
    <property type="match status" value="1"/>
</dbReference>
<dbReference type="GO" id="GO:0044571">
    <property type="term" value="P:[2Fe-2S] cluster assembly"/>
    <property type="evidence" value="ECO:0007669"/>
    <property type="project" value="InterPro"/>
</dbReference>
<comment type="similarity">
    <text evidence="1">Belongs to the HscB family.</text>
</comment>
<dbReference type="Proteomes" id="UP000245783">
    <property type="component" value="Unassembled WGS sequence"/>
</dbReference>
<feature type="domain" description="J" evidence="3">
    <location>
        <begin position="143"/>
        <end position="213"/>
    </location>
</feature>
<dbReference type="PANTHER" id="PTHR14021:SF15">
    <property type="entry name" value="IRON-SULFUR CLUSTER CO-CHAPERONE PROTEIN HSCB"/>
    <property type="match status" value="1"/>
</dbReference>
<dbReference type="InterPro" id="IPR009073">
    <property type="entry name" value="HscB_oligo_C"/>
</dbReference>
<accession>A0A316W3G2</accession>
<dbReference type="OrthoDB" id="448954at2759"/>
<evidence type="ECO:0000313" key="5">
    <source>
        <dbReference type="Proteomes" id="UP000245783"/>
    </source>
</evidence>
<dbReference type="InterPro" id="IPR036869">
    <property type="entry name" value="J_dom_sf"/>
</dbReference>
<dbReference type="PROSITE" id="PS50076">
    <property type="entry name" value="DNAJ_2"/>
    <property type="match status" value="1"/>
</dbReference>
<reference evidence="4 5" key="1">
    <citation type="journal article" date="2018" name="Mol. Biol. Evol.">
        <title>Broad Genomic Sampling Reveals a Smut Pathogenic Ancestry of the Fungal Clade Ustilaginomycotina.</title>
        <authorList>
            <person name="Kijpornyongpan T."/>
            <person name="Mondo S.J."/>
            <person name="Barry K."/>
            <person name="Sandor L."/>
            <person name="Lee J."/>
            <person name="Lipzen A."/>
            <person name="Pangilinan J."/>
            <person name="LaButti K."/>
            <person name="Hainaut M."/>
            <person name="Henrissat B."/>
            <person name="Grigoriev I.V."/>
            <person name="Spatafora J.W."/>
            <person name="Aime M.C."/>
        </authorList>
    </citation>
    <scope>NUCLEOTIDE SEQUENCE [LARGE SCALE GENOMIC DNA]</scope>
    <source>
        <strain evidence="4 5">MCA 4658</strain>
    </source>
</reference>
<dbReference type="SMART" id="SM00271">
    <property type="entry name" value="DnaJ"/>
    <property type="match status" value="1"/>
</dbReference>
<evidence type="ECO:0000313" key="4">
    <source>
        <dbReference type="EMBL" id="PWN44054.1"/>
    </source>
</evidence>
<keyword evidence="2" id="KW-0143">Chaperone</keyword>
<name>A0A316W3G2_9BASI</name>
<dbReference type="InParanoid" id="A0A316W3G2"/>
<dbReference type="InterPro" id="IPR036386">
    <property type="entry name" value="HscB_C_sf"/>
</dbReference>
<dbReference type="InterPro" id="IPR004640">
    <property type="entry name" value="HscB"/>
</dbReference>
<dbReference type="NCBIfam" id="TIGR00714">
    <property type="entry name" value="hscB"/>
    <property type="match status" value="1"/>
</dbReference>
<dbReference type="SUPFAM" id="SSF47144">
    <property type="entry name" value="HSC20 (HSCB), C-terminal oligomerisation domain"/>
    <property type="match status" value="1"/>
</dbReference>
<dbReference type="SUPFAM" id="SSF46565">
    <property type="entry name" value="Chaperone J-domain"/>
    <property type="match status" value="1"/>
</dbReference>
<gene>
    <name evidence="4" type="ORF">IE81DRAFT_321713</name>
</gene>
<proteinExistence type="inferred from homology"/>
<keyword evidence="5" id="KW-1185">Reference proteome</keyword>
<evidence type="ECO:0000256" key="2">
    <source>
        <dbReference type="ARBA" id="ARBA00023186"/>
    </source>
</evidence>
<organism evidence="4 5">
    <name type="scientific">Ceraceosorus guamensis</name>
    <dbReference type="NCBI Taxonomy" id="1522189"/>
    <lineage>
        <taxon>Eukaryota</taxon>
        <taxon>Fungi</taxon>
        <taxon>Dikarya</taxon>
        <taxon>Basidiomycota</taxon>
        <taxon>Ustilaginomycotina</taxon>
        <taxon>Exobasidiomycetes</taxon>
        <taxon>Ceraceosorales</taxon>
        <taxon>Ceraceosoraceae</taxon>
        <taxon>Ceraceosorus</taxon>
    </lineage>
</organism>
<dbReference type="Pfam" id="PF07743">
    <property type="entry name" value="HSCB_C"/>
    <property type="match status" value="1"/>
</dbReference>
<dbReference type="GO" id="GO:0051087">
    <property type="term" value="F:protein-folding chaperone binding"/>
    <property type="evidence" value="ECO:0007669"/>
    <property type="project" value="InterPro"/>
</dbReference>